<comment type="caution">
    <text evidence="1">The sequence shown here is derived from an EMBL/GenBank/DDBJ whole genome shotgun (WGS) entry which is preliminary data.</text>
</comment>
<organism evidence="1 2">
    <name type="scientific">Trifolium pratense</name>
    <name type="common">Red clover</name>
    <dbReference type="NCBI Taxonomy" id="57577"/>
    <lineage>
        <taxon>Eukaryota</taxon>
        <taxon>Viridiplantae</taxon>
        <taxon>Streptophyta</taxon>
        <taxon>Embryophyta</taxon>
        <taxon>Tracheophyta</taxon>
        <taxon>Spermatophyta</taxon>
        <taxon>Magnoliopsida</taxon>
        <taxon>eudicotyledons</taxon>
        <taxon>Gunneridae</taxon>
        <taxon>Pentapetalae</taxon>
        <taxon>rosids</taxon>
        <taxon>fabids</taxon>
        <taxon>Fabales</taxon>
        <taxon>Fabaceae</taxon>
        <taxon>Papilionoideae</taxon>
        <taxon>50 kb inversion clade</taxon>
        <taxon>NPAAA clade</taxon>
        <taxon>Hologalegina</taxon>
        <taxon>IRL clade</taxon>
        <taxon>Trifolieae</taxon>
        <taxon>Trifolium</taxon>
    </lineage>
</organism>
<feature type="non-terminal residue" evidence="1">
    <location>
        <position position="1"/>
    </location>
</feature>
<dbReference type="Proteomes" id="UP000236291">
    <property type="component" value="Unassembled WGS sequence"/>
</dbReference>
<protein>
    <submittedName>
        <fullName evidence="1">Uncharacterized protein</fullName>
    </submittedName>
</protein>
<accession>A0A2K3KLC4</accession>
<gene>
    <name evidence="1" type="ORF">L195_g063366</name>
</gene>
<sequence length="35" mass="3764">YTAAGLAGSAGLVMQAQAHARCRQAQQARRLELEH</sequence>
<proteinExistence type="predicted"/>
<evidence type="ECO:0000313" key="2">
    <source>
        <dbReference type="Proteomes" id="UP000236291"/>
    </source>
</evidence>
<reference evidence="1 2" key="1">
    <citation type="journal article" date="2014" name="Am. J. Bot.">
        <title>Genome assembly and annotation for red clover (Trifolium pratense; Fabaceae).</title>
        <authorList>
            <person name="Istvanek J."/>
            <person name="Jaros M."/>
            <person name="Krenek A."/>
            <person name="Repkova J."/>
        </authorList>
    </citation>
    <scope>NUCLEOTIDE SEQUENCE [LARGE SCALE GENOMIC DNA]</scope>
    <source>
        <strain evidence="2">cv. Tatra</strain>
        <tissue evidence="1">Young leaves</tissue>
    </source>
</reference>
<reference evidence="1 2" key="2">
    <citation type="journal article" date="2017" name="Front. Plant Sci.">
        <title>Gene Classification and Mining of Molecular Markers Useful in Red Clover (Trifolium pratense) Breeding.</title>
        <authorList>
            <person name="Istvanek J."/>
            <person name="Dluhosova J."/>
            <person name="Dluhos P."/>
            <person name="Patkova L."/>
            <person name="Nedelnik J."/>
            <person name="Repkova J."/>
        </authorList>
    </citation>
    <scope>NUCLEOTIDE SEQUENCE [LARGE SCALE GENOMIC DNA]</scope>
    <source>
        <strain evidence="2">cv. Tatra</strain>
        <tissue evidence="1">Young leaves</tissue>
    </source>
</reference>
<dbReference type="EMBL" id="ASHM01204088">
    <property type="protein sequence ID" value="PNX67108.1"/>
    <property type="molecule type" value="Genomic_DNA"/>
</dbReference>
<name>A0A2K3KLC4_TRIPR</name>
<dbReference type="AlphaFoldDB" id="A0A2K3KLC4"/>
<evidence type="ECO:0000313" key="1">
    <source>
        <dbReference type="EMBL" id="PNX67108.1"/>
    </source>
</evidence>